<dbReference type="GO" id="GO:0016020">
    <property type="term" value="C:membrane"/>
    <property type="evidence" value="ECO:0007669"/>
    <property type="project" value="InterPro"/>
</dbReference>
<dbReference type="GO" id="GO:0008233">
    <property type="term" value="F:peptidase activity"/>
    <property type="evidence" value="ECO:0007669"/>
    <property type="project" value="UniProtKB-KW"/>
</dbReference>
<feature type="transmembrane region" description="Helical" evidence="8">
    <location>
        <begin position="106"/>
        <end position="124"/>
    </location>
</feature>
<proteinExistence type="predicted"/>
<dbReference type="OrthoDB" id="9815055at2"/>
<dbReference type="AlphaFoldDB" id="A0A0M6WN56"/>
<keyword evidence="4 8" id="KW-0812">Transmembrane</keyword>
<keyword evidence="10" id="KW-1185">Reference proteome</keyword>
<evidence type="ECO:0000313" key="9">
    <source>
        <dbReference type="EMBL" id="CRL38723.1"/>
    </source>
</evidence>
<keyword evidence="2" id="KW-0673">Quorum sensing</keyword>
<sequence length="188" mass="21651">MRKITARIVRFFIESKVIDETDQEIYEYGLEILIENVMLTVFLLLSGVMIGKGIETCIFLFSFCWLRRFCGGYHAKTKRGCHIATFITYIVFLLGIVAFYKVVNKYMFAIYFVCLLILIVYAPVQHKNKVLTESICKKNRIKAIGYTLLFGSIIYIFKFKLPMVSVAVLATLIEVALLMIIGRRENGD</sequence>
<evidence type="ECO:0000256" key="4">
    <source>
        <dbReference type="ARBA" id="ARBA00022692"/>
    </source>
</evidence>
<feature type="transmembrane region" description="Helical" evidence="8">
    <location>
        <begin position="163"/>
        <end position="182"/>
    </location>
</feature>
<dbReference type="InterPro" id="IPR006741">
    <property type="entry name" value="AgrB"/>
</dbReference>
<feature type="transmembrane region" description="Helical" evidence="8">
    <location>
        <begin position="81"/>
        <end position="100"/>
    </location>
</feature>
<evidence type="ECO:0000256" key="1">
    <source>
        <dbReference type="ARBA" id="ARBA00022475"/>
    </source>
</evidence>
<keyword evidence="6 8" id="KW-1133">Transmembrane helix</keyword>
<evidence type="ECO:0000256" key="7">
    <source>
        <dbReference type="ARBA" id="ARBA00023136"/>
    </source>
</evidence>
<feature type="transmembrane region" description="Helical" evidence="8">
    <location>
        <begin position="37"/>
        <end position="61"/>
    </location>
</feature>
<evidence type="ECO:0000256" key="2">
    <source>
        <dbReference type="ARBA" id="ARBA00022654"/>
    </source>
</evidence>
<dbReference type="GO" id="GO:0006508">
    <property type="term" value="P:proteolysis"/>
    <property type="evidence" value="ECO:0007669"/>
    <property type="project" value="UniProtKB-KW"/>
</dbReference>
<keyword evidence="5" id="KW-0378">Hydrolase</keyword>
<evidence type="ECO:0008006" key="11">
    <source>
        <dbReference type="Google" id="ProtNLM"/>
    </source>
</evidence>
<dbReference type="EMBL" id="CVRS01000073">
    <property type="protein sequence ID" value="CRL38723.1"/>
    <property type="molecule type" value="Genomic_DNA"/>
</dbReference>
<organism evidence="9 10">
    <name type="scientific">Roseburia inulinivorans</name>
    <dbReference type="NCBI Taxonomy" id="360807"/>
    <lineage>
        <taxon>Bacteria</taxon>
        <taxon>Bacillati</taxon>
        <taxon>Bacillota</taxon>
        <taxon>Clostridia</taxon>
        <taxon>Lachnospirales</taxon>
        <taxon>Lachnospiraceae</taxon>
        <taxon>Roseburia</taxon>
    </lineage>
</organism>
<gene>
    <name evidence="9" type="ORF">RIL183_23121</name>
</gene>
<reference evidence="10" key="1">
    <citation type="submission" date="2015-05" db="EMBL/GenBank/DDBJ databases">
        <authorList>
            <consortium name="Pathogen Informatics"/>
        </authorList>
    </citation>
    <scope>NUCLEOTIDE SEQUENCE [LARGE SCALE GENOMIC DNA]</scope>
    <source>
        <strain evidence="10">L1-83</strain>
    </source>
</reference>
<evidence type="ECO:0000313" key="10">
    <source>
        <dbReference type="Proteomes" id="UP000049828"/>
    </source>
</evidence>
<keyword evidence="1" id="KW-1003">Cell membrane</keyword>
<evidence type="ECO:0000256" key="5">
    <source>
        <dbReference type="ARBA" id="ARBA00022801"/>
    </source>
</evidence>
<feature type="transmembrane region" description="Helical" evidence="8">
    <location>
        <begin position="140"/>
        <end position="157"/>
    </location>
</feature>
<evidence type="ECO:0000256" key="3">
    <source>
        <dbReference type="ARBA" id="ARBA00022670"/>
    </source>
</evidence>
<name>A0A0M6WN56_9FIRM</name>
<evidence type="ECO:0000256" key="6">
    <source>
        <dbReference type="ARBA" id="ARBA00022989"/>
    </source>
</evidence>
<keyword evidence="3" id="KW-0645">Protease</keyword>
<protein>
    <recommendedName>
        <fullName evidence="11">Accessory gene regulator protein</fullName>
    </recommendedName>
</protein>
<dbReference type="GO" id="GO:0009372">
    <property type="term" value="P:quorum sensing"/>
    <property type="evidence" value="ECO:0007669"/>
    <property type="project" value="UniProtKB-KW"/>
</dbReference>
<evidence type="ECO:0000256" key="8">
    <source>
        <dbReference type="SAM" id="Phobius"/>
    </source>
</evidence>
<dbReference type="SMART" id="SM00793">
    <property type="entry name" value="AgrB"/>
    <property type="match status" value="1"/>
</dbReference>
<keyword evidence="7 8" id="KW-0472">Membrane</keyword>
<accession>A0A0M6WN56</accession>
<dbReference type="Proteomes" id="UP000049828">
    <property type="component" value="Unassembled WGS sequence"/>
</dbReference>
<dbReference type="RefSeq" id="WP_055039754.1">
    <property type="nucleotide sequence ID" value="NZ_CVRS01000073.1"/>
</dbReference>
<dbReference type="Pfam" id="PF04647">
    <property type="entry name" value="AgrB"/>
    <property type="match status" value="1"/>
</dbReference>